<feature type="region of interest" description="Disordered" evidence="11">
    <location>
        <begin position="86"/>
        <end position="112"/>
    </location>
</feature>
<evidence type="ECO:0000256" key="1">
    <source>
        <dbReference type="ARBA" id="ARBA00004123"/>
    </source>
</evidence>
<evidence type="ECO:0000256" key="5">
    <source>
        <dbReference type="ARBA" id="ARBA00022833"/>
    </source>
</evidence>
<dbReference type="InterPro" id="IPR036236">
    <property type="entry name" value="Znf_C2H2_sf"/>
</dbReference>
<dbReference type="KEGG" id="dpo:4803208"/>
<evidence type="ECO:0000256" key="6">
    <source>
        <dbReference type="ARBA" id="ARBA00023015"/>
    </source>
</evidence>
<evidence type="ECO:0000313" key="14">
    <source>
        <dbReference type="Proteomes" id="UP000001819"/>
    </source>
</evidence>
<feature type="domain" description="C2H2-type" evidence="12">
    <location>
        <begin position="251"/>
        <end position="279"/>
    </location>
</feature>
<dbReference type="Pfam" id="PF12171">
    <property type="entry name" value="zf-C2H2_jaz"/>
    <property type="match status" value="1"/>
</dbReference>
<dbReference type="InterPro" id="IPR013087">
    <property type="entry name" value="Znf_C2H2_type"/>
</dbReference>
<dbReference type="InterPro" id="IPR012934">
    <property type="entry name" value="Znf_AD"/>
</dbReference>
<comment type="subcellular location">
    <subcellularLocation>
        <location evidence="1">Nucleus</location>
    </subcellularLocation>
</comment>
<keyword evidence="6" id="KW-0805">Transcription regulation</keyword>
<keyword evidence="14" id="KW-1185">Reference proteome</keyword>
<feature type="compositionally biased region" description="Basic and acidic residues" evidence="11">
    <location>
        <begin position="167"/>
        <end position="178"/>
    </location>
</feature>
<dbReference type="SMART" id="SM00868">
    <property type="entry name" value="zf-AD"/>
    <property type="match status" value="1"/>
</dbReference>
<evidence type="ECO:0000256" key="11">
    <source>
        <dbReference type="SAM" id="MobiDB-lite"/>
    </source>
</evidence>
<feature type="domain" description="C2H2-type" evidence="12">
    <location>
        <begin position="222"/>
        <end position="250"/>
    </location>
</feature>
<keyword evidence="7" id="KW-0804">Transcription</keyword>
<dbReference type="SUPFAM" id="SSF57667">
    <property type="entry name" value="beta-beta-alpha zinc fingers"/>
    <property type="match status" value="3"/>
</dbReference>
<evidence type="ECO:0000256" key="4">
    <source>
        <dbReference type="ARBA" id="ARBA00022771"/>
    </source>
</evidence>
<gene>
    <name evidence="15" type="primary">LOC4803208</name>
</gene>
<dbReference type="Pfam" id="PF07776">
    <property type="entry name" value="zf-AD"/>
    <property type="match status" value="1"/>
</dbReference>
<dbReference type="Pfam" id="PF00096">
    <property type="entry name" value="zf-C2H2"/>
    <property type="match status" value="3"/>
</dbReference>
<evidence type="ECO:0000256" key="10">
    <source>
        <dbReference type="PROSITE-ProRule" id="PRU01263"/>
    </source>
</evidence>
<dbReference type="PANTHER" id="PTHR16515:SF66">
    <property type="entry name" value="C2H2-TYPE DOMAIN-CONTAINING PROTEIN"/>
    <property type="match status" value="1"/>
</dbReference>
<dbReference type="PANTHER" id="PTHR16515">
    <property type="entry name" value="PR DOMAIN ZINC FINGER PROTEIN"/>
    <property type="match status" value="1"/>
</dbReference>
<keyword evidence="4 9" id="KW-0863">Zinc-finger</keyword>
<evidence type="ECO:0000256" key="9">
    <source>
        <dbReference type="PROSITE-ProRule" id="PRU00042"/>
    </source>
</evidence>
<dbReference type="InterPro" id="IPR022755">
    <property type="entry name" value="Znf_C2H2_jaz"/>
</dbReference>
<feature type="region of interest" description="Disordered" evidence="11">
    <location>
        <begin position="146"/>
        <end position="187"/>
    </location>
</feature>
<keyword evidence="8" id="KW-0539">Nucleus</keyword>
<dbReference type="InParanoid" id="A0A6I8US21"/>
<dbReference type="InterPro" id="IPR050331">
    <property type="entry name" value="Zinc_finger"/>
</dbReference>
<dbReference type="GO" id="GO:0008270">
    <property type="term" value="F:zinc ion binding"/>
    <property type="evidence" value="ECO:0007669"/>
    <property type="project" value="UniProtKB-UniRule"/>
</dbReference>
<dbReference type="GO" id="GO:0005634">
    <property type="term" value="C:nucleus"/>
    <property type="evidence" value="ECO:0007669"/>
    <property type="project" value="UniProtKB-SubCell"/>
</dbReference>
<feature type="domain" description="C2H2-type" evidence="12">
    <location>
        <begin position="195"/>
        <end position="222"/>
    </location>
</feature>
<organism evidence="14 15">
    <name type="scientific">Drosophila pseudoobscura pseudoobscura</name>
    <name type="common">Fruit fly</name>
    <dbReference type="NCBI Taxonomy" id="46245"/>
    <lineage>
        <taxon>Eukaryota</taxon>
        <taxon>Metazoa</taxon>
        <taxon>Ecdysozoa</taxon>
        <taxon>Arthropoda</taxon>
        <taxon>Hexapoda</taxon>
        <taxon>Insecta</taxon>
        <taxon>Pterygota</taxon>
        <taxon>Neoptera</taxon>
        <taxon>Endopterygota</taxon>
        <taxon>Diptera</taxon>
        <taxon>Brachycera</taxon>
        <taxon>Muscomorpha</taxon>
        <taxon>Ephydroidea</taxon>
        <taxon>Drosophilidae</taxon>
        <taxon>Drosophila</taxon>
        <taxon>Sophophora</taxon>
    </lineage>
</organism>
<dbReference type="Gene3D" id="3.30.160.60">
    <property type="entry name" value="Classic Zinc Finger"/>
    <property type="match status" value="5"/>
</dbReference>
<dbReference type="PROSITE" id="PS51915">
    <property type="entry name" value="ZAD"/>
    <property type="match status" value="1"/>
</dbReference>
<dbReference type="PROSITE" id="PS00028">
    <property type="entry name" value="ZINC_FINGER_C2H2_1"/>
    <property type="match status" value="5"/>
</dbReference>
<dbReference type="SMART" id="SM00355">
    <property type="entry name" value="ZnF_C2H2"/>
    <property type="match status" value="5"/>
</dbReference>
<dbReference type="AlphaFoldDB" id="A0A6I8US21"/>
<dbReference type="Gene3D" id="3.40.1800.20">
    <property type="match status" value="1"/>
</dbReference>
<keyword evidence="3" id="KW-0677">Repeat</keyword>
<name>A0A6I8US21_DROPS</name>
<dbReference type="PROSITE" id="PS50157">
    <property type="entry name" value="ZINC_FINGER_C2H2_2"/>
    <property type="match status" value="4"/>
</dbReference>
<accession>A0A6I8US21</accession>
<keyword evidence="5 10" id="KW-0862">Zinc</keyword>
<dbReference type="SUPFAM" id="SSF57716">
    <property type="entry name" value="Glucocorticoid receptor-like (DNA-binding domain)"/>
    <property type="match status" value="1"/>
</dbReference>
<feature type="compositionally biased region" description="Polar residues" evidence="11">
    <location>
        <begin position="147"/>
        <end position="166"/>
    </location>
</feature>
<evidence type="ECO:0000256" key="2">
    <source>
        <dbReference type="ARBA" id="ARBA00022723"/>
    </source>
</evidence>
<feature type="binding site" evidence="10">
    <location>
        <position position="8"/>
    </location>
    <ligand>
        <name>Zn(2+)</name>
        <dbReference type="ChEBI" id="CHEBI:29105"/>
    </ligand>
</feature>
<evidence type="ECO:0000256" key="3">
    <source>
        <dbReference type="ARBA" id="ARBA00022737"/>
    </source>
</evidence>
<feature type="binding site" evidence="10">
    <location>
        <position position="51"/>
    </location>
    <ligand>
        <name>Zn(2+)</name>
        <dbReference type="ChEBI" id="CHEBI:29105"/>
    </ligand>
</feature>
<keyword evidence="2 10" id="KW-0479">Metal-binding</keyword>
<dbReference type="GO" id="GO:0010468">
    <property type="term" value="P:regulation of gene expression"/>
    <property type="evidence" value="ECO:0007669"/>
    <property type="project" value="TreeGrafter"/>
</dbReference>
<evidence type="ECO:0000259" key="13">
    <source>
        <dbReference type="PROSITE" id="PS51915"/>
    </source>
</evidence>
<dbReference type="Proteomes" id="UP000001819">
    <property type="component" value="Chromosome 2"/>
</dbReference>
<feature type="binding site" evidence="10">
    <location>
        <position position="54"/>
    </location>
    <ligand>
        <name>Zn(2+)</name>
        <dbReference type="ChEBI" id="CHEBI:29105"/>
    </ligand>
</feature>
<dbReference type="FunCoup" id="A0A6I8US21">
    <property type="interactions" value="95"/>
</dbReference>
<feature type="domain" description="C2H2-type" evidence="12">
    <location>
        <begin position="280"/>
        <end position="307"/>
    </location>
</feature>
<reference evidence="15" key="2">
    <citation type="submission" date="2025-08" db="UniProtKB">
        <authorList>
            <consortium name="RefSeq"/>
        </authorList>
    </citation>
    <scope>IDENTIFICATION</scope>
    <source>
        <strain evidence="15">MV-25-SWS-2005</strain>
        <tissue evidence="15">Whole body</tissue>
    </source>
</reference>
<feature type="binding site" evidence="10">
    <location>
        <position position="5"/>
    </location>
    <ligand>
        <name>Zn(2+)</name>
        <dbReference type="ChEBI" id="CHEBI:29105"/>
    </ligand>
</feature>
<sequence>MDWECRVCGEQIFISDPKNIFDKENSEILLRIKQLTGLALMFSENLPMHICSCCLLDLNQAVVFRDRCLRTQRRLYMKTARARDAERKWGAQDPLDEHVLPTDPSGAEDKKSQVLCASDAKEVKKIVPNPRSDYPRVVVKRYRMPVATTTSPHSETQSHSRNTTTELKAEADLRDKPGPPKKKRRKRIPCPEKKYVCDQCGWAFNDLSNMKDHKLRHSEKQFACDECGSYFYTSRQLKMHVRVKHKGEKPFLCKYCGMAFNNSPSRCRHERRYHSNDLPYVCNLCSKRFVSKVGLTKHALLHKGGGNGKHYCEICDKEFKEAIFLRGHYLTKYHRTRASIYDACEYEETDNEIDFDFTESIINE</sequence>
<feature type="domain" description="ZAD" evidence="13">
    <location>
        <begin position="3"/>
        <end position="78"/>
    </location>
</feature>
<evidence type="ECO:0000313" key="15">
    <source>
        <dbReference type="RefSeq" id="XP_001359988.4"/>
    </source>
</evidence>
<feature type="compositionally biased region" description="Basic and acidic residues" evidence="11">
    <location>
        <begin position="86"/>
        <end position="100"/>
    </location>
</feature>
<proteinExistence type="predicted"/>
<evidence type="ECO:0000259" key="12">
    <source>
        <dbReference type="PROSITE" id="PS50157"/>
    </source>
</evidence>
<evidence type="ECO:0000256" key="7">
    <source>
        <dbReference type="ARBA" id="ARBA00023163"/>
    </source>
</evidence>
<dbReference type="RefSeq" id="XP_001359988.4">
    <property type="nucleotide sequence ID" value="XM_001359951.4"/>
</dbReference>
<evidence type="ECO:0000256" key="8">
    <source>
        <dbReference type="ARBA" id="ARBA00023242"/>
    </source>
</evidence>
<dbReference type="FunFam" id="3.30.160.60:FF:001671">
    <property type="entry name" value="Zinc finger protein 94"/>
    <property type="match status" value="1"/>
</dbReference>
<reference evidence="14" key="1">
    <citation type="submission" date="2024-06" db="UniProtKB">
        <authorList>
            <consortium name="RefSeq"/>
        </authorList>
    </citation>
    <scope>NUCLEOTIDE SEQUENCE [LARGE SCALE GENOMIC DNA]</scope>
    <source>
        <strain evidence="14">MV2-25</strain>
    </source>
</reference>
<protein>
    <submittedName>
        <fullName evidence="15">Transcription factor Ouib-like</fullName>
    </submittedName>
</protein>